<dbReference type="AlphaFoldDB" id="A0AAU9IAF0"/>
<dbReference type="CDD" id="cd00085">
    <property type="entry name" value="HNHc"/>
    <property type="match status" value="1"/>
</dbReference>
<reference evidence="2 3" key="1">
    <citation type="submission" date="2021-02" db="EMBL/GenBank/DDBJ databases">
        <authorList>
            <person name="Pothier F. J."/>
        </authorList>
    </citation>
    <scope>NUCLEOTIDE SEQUENCE [LARGE SCALE GENOMIC DNA]</scope>
    <source>
        <strain evidence="2 3">1314c</strain>
    </source>
</reference>
<dbReference type="Pfam" id="PF01844">
    <property type="entry name" value="HNH"/>
    <property type="match status" value="1"/>
</dbReference>
<dbReference type="InterPro" id="IPR002711">
    <property type="entry name" value="HNH"/>
</dbReference>
<protein>
    <recommendedName>
        <fullName evidence="1">HNH nuclease domain-containing protein</fullName>
    </recommendedName>
</protein>
<dbReference type="GO" id="GO:0008270">
    <property type="term" value="F:zinc ion binding"/>
    <property type="evidence" value="ECO:0007669"/>
    <property type="project" value="InterPro"/>
</dbReference>
<dbReference type="GO" id="GO:0003676">
    <property type="term" value="F:nucleic acid binding"/>
    <property type="evidence" value="ECO:0007669"/>
    <property type="project" value="InterPro"/>
</dbReference>
<name>A0AAU9IAF0_9XANT</name>
<dbReference type="InterPro" id="IPR003615">
    <property type="entry name" value="HNH_nuc"/>
</dbReference>
<dbReference type="EMBL" id="HG992337">
    <property type="protein sequence ID" value="CAE6827664.1"/>
    <property type="molecule type" value="Genomic_DNA"/>
</dbReference>
<evidence type="ECO:0000313" key="2">
    <source>
        <dbReference type="EMBL" id="CAE6827664.1"/>
    </source>
</evidence>
<dbReference type="RefSeq" id="WP_228600034.1">
    <property type="nucleotide sequence ID" value="NZ_HG992337.1"/>
</dbReference>
<feature type="domain" description="HNH nuclease" evidence="1">
    <location>
        <begin position="79"/>
        <end position="135"/>
    </location>
</feature>
<dbReference type="GO" id="GO:0004519">
    <property type="term" value="F:endonuclease activity"/>
    <property type="evidence" value="ECO:0007669"/>
    <property type="project" value="InterPro"/>
</dbReference>
<evidence type="ECO:0000259" key="1">
    <source>
        <dbReference type="SMART" id="SM00507"/>
    </source>
</evidence>
<evidence type="ECO:0000313" key="3">
    <source>
        <dbReference type="Proteomes" id="UP000835242"/>
    </source>
</evidence>
<accession>A0AAU9IAF0</accession>
<organism evidence="2 3">
    <name type="scientific">Xanthomonas arboricola</name>
    <dbReference type="NCBI Taxonomy" id="56448"/>
    <lineage>
        <taxon>Bacteria</taxon>
        <taxon>Pseudomonadati</taxon>
        <taxon>Pseudomonadota</taxon>
        <taxon>Gammaproteobacteria</taxon>
        <taxon>Lysobacterales</taxon>
        <taxon>Lysobacteraceae</taxon>
        <taxon>Xanthomonas</taxon>
    </lineage>
</organism>
<dbReference type="EMBL" id="HG992337">
    <property type="protein sequence ID" value="CAE6827688.1"/>
    <property type="molecule type" value="Genomic_DNA"/>
</dbReference>
<dbReference type="Proteomes" id="UP000835242">
    <property type="component" value="Chromosome"/>
</dbReference>
<dbReference type="Gene3D" id="1.10.30.50">
    <property type="match status" value="1"/>
</dbReference>
<proteinExistence type="predicted"/>
<gene>
    <name evidence="2" type="ORF">XA1314C_34980</name>
</gene>
<sequence length="257" mass="29763">MSWFQGTHPSPIEMRRELKLYLGVAHGTKKHVPRTLVLLRQLWTQSRSRPFTDVWPTLNAMADVTALGTIKGASIKSAFRRRLLELQGGRCCYCRRWLVSTAYAKHIEHILPRHHYAQFSVEFWNLAVACSDCNSAKTDNVWGAISIKRRRYPKAREFTETFHPRFHRYDDHVRYVRLETNVSAVVLFTGLTPQGQHLCSSLLHRIAAKETLIENNQALAPAMDQIRSFEAKAKGMRLERFDAFREALDQSVMRLLE</sequence>
<dbReference type="SMART" id="SM00507">
    <property type="entry name" value="HNHc"/>
    <property type="match status" value="1"/>
</dbReference>